<dbReference type="SUPFAM" id="SSF53335">
    <property type="entry name" value="S-adenosyl-L-methionine-dependent methyltransferases"/>
    <property type="match status" value="1"/>
</dbReference>
<dbReference type="REBASE" id="395804">
    <property type="entry name" value="M.OspAP17ORF13175P"/>
</dbReference>
<evidence type="ECO:0000313" key="9">
    <source>
        <dbReference type="Proteomes" id="UP000500857"/>
    </source>
</evidence>
<dbReference type="PROSITE" id="PS00094">
    <property type="entry name" value="C5_MTASE_1"/>
    <property type="match status" value="1"/>
</dbReference>
<dbReference type="PRINTS" id="PR00105">
    <property type="entry name" value="C5METTRFRASE"/>
</dbReference>
<evidence type="ECO:0000256" key="7">
    <source>
        <dbReference type="RuleBase" id="RU000417"/>
    </source>
</evidence>
<dbReference type="CDD" id="cd00315">
    <property type="entry name" value="Cyt_C5_DNA_methylase"/>
    <property type="match status" value="1"/>
</dbReference>
<evidence type="ECO:0000256" key="5">
    <source>
        <dbReference type="PROSITE-ProRule" id="PRU01016"/>
    </source>
</evidence>
<organism evidence="8 9">
    <name type="scientific">Oxynema aestuarii AP17</name>
    <dbReference type="NCBI Taxonomy" id="2064643"/>
    <lineage>
        <taxon>Bacteria</taxon>
        <taxon>Bacillati</taxon>
        <taxon>Cyanobacteriota</taxon>
        <taxon>Cyanophyceae</taxon>
        <taxon>Oscillatoriophycideae</taxon>
        <taxon>Oscillatoriales</taxon>
        <taxon>Oscillatoriaceae</taxon>
        <taxon>Oxynema</taxon>
        <taxon>Oxynema aestuarii</taxon>
    </lineage>
</organism>
<dbReference type="InterPro" id="IPR031303">
    <property type="entry name" value="C5_meth_CS"/>
</dbReference>
<evidence type="ECO:0000256" key="2">
    <source>
        <dbReference type="ARBA" id="ARBA00022679"/>
    </source>
</evidence>
<feature type="active site" evidence="5">
    <location>
        <position position="102"/>
    </location>
</feature>
<dbReference type="RefSeq" id="WP_168569566.1">
    <property type="nucleotide sequence ID" value="NZ_CP051167.1"/>
</dbReference>
<sequence length="352" mass="39376">MSATEFTQLNLLELPDLPYQHPDVPLQTKVTVNAIELFAGAGGLALGLEKAGLHTQTLVEIDKDAVGTLQYNRPHWKVIHDDVSRVCFQDMSADVVTGGFPCQAFSYAGKKLGLEDTRGTLFYEFARCVKEVQPKLFLAENVRGLISHRKGETLQAIISVLESLGYQVQYRLLNAVNYDVPQKRERVIIIGTRPGISFRYPQPSDKILTLRHALKDVPPSEGMKYSPKKAAVLALVPPGGCWRHLPEDIQKSYMMKNYYLGGGKTGIARRIAWDEPSLTLTTSPSQKQTERCHPDETRPFTVREYARIQTFPDDWQFMGGIGSQYKQIGNAVPVNLAYHLGRAILHALSHES</sequence>
<dbReference type="Proteomes" id="UP000500857">
    <property type="component" value="Chromosome"/>
</dbReference>
<evidence type="ECO:0000256" key="1">
    <source>
        <dbReference type="ARBA" id="ARBA00022603"/>
    </source>
</evidence>
<keyword evidence="3 5" id="KW-0949">S-adenosyl-L-methionine</keyword>
<accession>A0A6H1U066</accession>
<dbReference type="PANTHER" id="PTHR10629:SF52">
    <property type="entry name" value="DNA (CYTOSINE-5)-METHYLTRANSFERASE 1"/>
    <property type="match status" value="1"/>
</dbReference>
<comment type="similarity">
    <text evidence="5 6">Belongs to the class I-like SAM-binding methyltransferase superfamily. C5-methyltransferase family.</text>
</comment>
<evidence type="ECO:0000256" key="3">
    <source>
        <dbReference type="ARBA" id="ARBA00022691"/>
    </source>
</evidence>
<dbReference type="GO" id="GO:0003677">
    <property type="term" value="F:DNA binding"/>
    <property type="evidence" value="ECO:0007669"/>
    <property type="project" value="TreeGrafter"/>
</dbReference>
<dbReference type="NCBIfam" id="TIGR00675">
    <property type="entry name" value="dcm"/>
    <property type="match status" value="1"/>
</dbReference>
<dbReference type="GO" id="GO:0032259">
    <property type="term" value="P:methylation"/>
    <property type="evidence" value="ECO:0007669"/>
    <property type="project" value="UniProtKB-KW"/>
</dbReference>
<dbReference type="Pfam" id="PF00145">
    <property type="entry name" value="DNA_methylase"/>
    <property type="match status" value="1"/>
</dbReference>
<keyword evidence="1 5" id="KW-0489">Methyltransferase</keyword>
<dbReference type="EMBL" id="CP051167">
    <property type="protein sequence ID" value="QIZ71413.1"/>
    <property type="molecule type" value="Genomic_DNA"/>
</dbReference>
<reference evidence="8 9" key="1">
    <citation type="submission" date="2020-04" db="EMBL/GenBank/DDBJ databases">
        <authorList>
            <person name="Basu S."/>
            <person name="Maruthanayagam V."/>
            <person name="Chakraborty S."/>
            <person name="Pramanik A."/>
            <person name="Mukherjee J."/>
            <person name="Brink B."/>
        </authorList>
    </citation>
    <scope>NUCLEOTIDE SEQUENCE [LARGE SCALE GENOMIC DNA]</scope>
    <source>
        <strain evidence="8 9">AP17</strain>
    </source>
</reference>
<keyword evidence="4" id="KW-0680">Restriction system</keyword>
<protein>
    <recommendedName>
        <fullName evidence="7">Cytosine-specific methyltransferase</fullName>
        <ecNumber evidence="7">2.1.1.37</ecNumber>
    </recommendedName>
</protein>
<dbReference type="AlphaFoldDB" id="A0A6H1U066"/>
<dbReference type="PROSITE" id="PS00095">
    <property type="entry name" value="C5_MTASE_2"/>
    <property type="match status" value="1"/>
</dbReference>
<dbReference type="Gene3D" id="3.40.50.150">
    <property type="entry name" value="Vaccinia Virus protein VP39"/>
    <property type="match status" value="1"/>
</dbReference>
<dbReference type="InterPro" id="IPR018117">
    <property type="entry name" value="C5_DNA_meth_AS"/>
</dbReference>
<dbReference type="PANTHER" id="PTHR10629">
    <property type="entry name" value="CYTOSINE-SPECIFIC METHYLTRANSFERASE"/>
    <property type="match status" value="1"/>
</dbReference>
<dbReference type="InterPro" id="IPR050390">
    <property type="entry name" value="C5-Methyltransferase"/>
</dbReference>
<dbReference type="InterPro" id="IPR029063">
    <property type="entry name" value="SAM-dependent_MTases_sf"/>
</dbReference>
<evidence type="ECO:0000313" key="8">
    <source>
        <dbReference type="EMBL" id="QIZ71413.1"/>
    </source>
</evidence>
<dbReference type="GO" id="GO:0003886">
    <property type="term" value="F:DNA (cytosine-5-)-methyltransferase activity"/>
    <property type="evidence" value="ECO:0007669"/>
    <property type="project" value="UniProtKB-EC"/>
</dbReference>
<dbReference type="GO" id="GO:0044027">
    <property type="term" value="P:negative regulation of gene expression via chromosomal CpG island methylation"/>
    <property type="evidence" value="ECO:0007669"/>
    <property type="project" value="TreeGrafter"/>
</dbReference>
<dbReference type="KEGG" id="oxy:HCG48_13175"/>
<name>A0A6H1U066_9CYAN</name>
<dbReference type="InterPro" id="IPR001525">
    <property type="entry name" value="C5_MeTfrase"/>
</dbReference>
<keyword evidence="2 5" id="KW-0808">Transferase</keyword>
<proteinExistence type="inferred from homology"/>
<gene>
    <name evidence="8" type="ORF">HCG48_13175</name>
</gene>
<dbReference type="EC" id="2.1.1.37" evidence="7"/>
<evidence type="ECO:0000256" key="6">
    <source>
        <dbReference type="RuleBase" id="RU000416"/>
    </source>
</evidence>
<dbReference type="PROSITE" id="PS51679">
    <property type="entry name" value="SAM_MT_C5"/>
    <property type="match status" value="1"/>
</dbReference>
<dbReference type="GO" id="GO:0009307">
    <property type="term" value="P:DNA restriction-modification system"/>
    <property type="evidence" value="ECO:0007669"/>
    <property type="project" value="UniProtKB-KW"/>
</dbReference>
<comment type="catalytic activity">
    <reaction evidence="7">
        <text>a 2'-deoxycytidine in DNA + S-adenosyl-L-methionine = a 5-methyl-2'-deoxycytidine in DNA + S-adenosyl-L-homocysteine + H(+)</text>
        <dbReference type="Rhea" id="RHEA:13681"/>
        <dbReference type="Rhea" id="RHEA-COMP:11369"/>
        <dbReference type="Rhea" id="RHEA-COMP:11370"/>
        <dbReference type="ChEBI" id="CHEBI:15378"/>
        <dbReference type="ChEBI" id="CHEBI:57856"/>
        <dbReference type="ChEBI" id="CHEBI:59789"/>
        <dbReference type="ChEBI" id="CHEBI:85452"/>
        <dbReference type="ChEBI" id="CHEBI:85454"/>
        <dbReference type="EC" id="2.1.1.37"/>
    </reaction>
</comment>
<keyword evidence="9" id="KW-1185">Reference proteome</keyword>
<evidence type="ECO:0000256" key="4">
    <source>
        <dbReference type="ARBA" id="ARBA00022747"/>
    </source>
</evidence>
<dbReference type="Gene3D" id="3.90.120.10">
    <property type="entry name" value="DNA Methylase, subunit A, domain 2"/>
    <property type="match status" value="1"/>
</dbReference>